<dbReference type="PROSITE" id="PS00061">
    <property type="entry name" value="ADH_SHORT"/>
    <property type="match status" value="1"/>
</dbReference>
<dbReference type="NCBIfam" id="NF004777">
    <property type="entry name" value="PRK06123.1"/>
    <property type="match status" value="1"/>
</dbReference>
<keyword evidence="2" id="KW-0560">Oxidoreductase</keyword>
<gene>
    <name evidence="4" type="ORF">DYU11_00645</name>
</gene>
<dbReference type="CDD" id="cd05233">
    <property type="entry name" value="SDR_c"/>
    <property type="match status" value="1"/>
</dbReference>
<dbReference type="InterPro" id="IPR057326">
    <property type="entry name" value="KR_dom"/>
</dbReference>
<evidence type="ECO:0000259" key="3">
    <source>
        <dbReference type="SMART" id="SM00822"/>
    </source>
</evidence>
<dbReference type="PRINTS" id="PR00081">
    <property type="entry name" value="GDHRDH"/>
</dbReference>
<sequence>MHKTILITGGSRGIGAATALLAAAKGYSVCISYQTNHNAAAETVDRIRADGGRAWAYQADVASEADVVNLFQAVDREVGPLHALVNNAGILEQQCRVEDLDTARLHRILLTNVVGTILCAREAVRRMSTQRGGTGGGIVNVSSIAARTGSPGEYVDYAASKGAIDSFTRGLAQEVAGEGIRVNAVRPGFIYTDIHASGGEPGRVDRIKANLPLQRGGQPAEVAQAILWLLSEESSYSTGIFIDVTGGRF</sequence>
<evidence type="ECO:0000313" key="4">
    <source>
        <dbReference type="EMBL" id="RIV26863.1"/>
    </source>
</evidence>
<dbReference type="Pfam" id="PF13561">
    <property type="entry name" value="adh_short_C2"/>
    <property type="match status" value="1"/>
</dbReference>
<dbReference type="PANTHER" id="PTHR48107:SF7">
    <property type="entry name" value="RE15974P"/>
    <property type="match status" value="1"/>
</dbReference>
<dbReference type="FunFam" id="3.40.50.720:FF:000084">
    <property type="entry name" value="Short-chain dehydrogenase reductase"/>
    <property type="match status" value="1"/>
</dbReference>
<dbReference type="GO" id="GO:0016614">
    <property type="term" value="F:oxidoreductase activity, acting on CH-OH group of donors"/>
    <property type="evidence" value="ECO:0007669"/>
    <property type="project" value="UniProtKB-ARBA"/>
</dbReference>
<evidence type="ECO:0000256" key="1">
    <source>
        <dbReference type="ARBA" id="ARBA00006484"/>
    </source>
</evidence>
<dbReference type="Proteomes" id="UP000283523">
    <property type="component" value="Unassembled WGS sequence"/>
</dbReference>
<name>A0A418MHL9_9BACT</name>
<proteinExistence type="inferred from homology"/>
<dbReference type="InterPro" id="IPR036291">
    <property type="entry name" value="NAD(P)-bd_dom_sf"/>
</dbReference>
<accession>A0A418MHL9</accession>
<comment type="caution">
    <text evidence="4">The sequence shown here is derived from an EMBL/GenBank/DDBJ whole genome shotgun (WGS) entry which is preliminary data.</text>
</comment>
<feature type="domain" description="Ketoreductase" evidence="3">
    <location>
        <begin position="3"/>
        <end position="193"/>
    </location>
</feature>
<evidence type="ECO:0000256" key="2">
    <source>
        <dbReference type="ARBA" id="ARBA00023002"/>
    </source>
</evidence>
<dbReference type="SMART" id="SM00822">
    <property type="entry name" value="PKS_KR"/>
    <property type="match status" value="1"/>
</dbReference>
<dbReference type="InterPro" id="IPR020904">
    <property type="entry name" value="Sc_DH/Rdtase_CS"/>
</dbReference>
<dbReference type="OrthoDB" id="9788235at2"/>
<comment type="similarity">
    <text evidence="1">Belongs to the short-chain dehydrogenases/reductases (SDR) family.</text>
</comment>
<evidence type="ECO:0000313" key="5">
    <source>
        <dbReference type="Proteomes" id="UP000283523"/>
    </source>
</evidence>
<dbReference type="PRINTS" id="PR00080">
    <property type="entry name" value="SDRFAMILY"/>
</dbReference>
<dbReference type="AlphaFoldDB" id="A0A418MHL9"/>
<dbReference type="SUPFAM" id="SSF51735">
    <property type="entry name" value="NAD(P)-binding Rossmann-fold domains"/>
    <property type="match status" value="1"/>
</dbReference>
<reference evidence="4 5" key="1">
    <citation type="submission" date="2018-08" db="EMBL/GenBank/DDBJ databases">
        <title>Fibrisoma montanum sp. nov., isolated from Danxia mountain soil.</title>
        <authorList>
            <person name="Huang Y."/>
        </authorList>
    </citation>
    <scope>NUCLEOTIDE SEQUENCE [LARGE SCALE GENOMIC DNA]</scope>
    <source>
        <strain evidence="4 5">HYT19</strain>
    </source>
</reference>
<dbReference type="PANTHER" id="PTHR48107">
    <property type="entry name" value="NADPH-DEPENDENT ALDEHYDE REDUCTASE-LIKE PROTEIN, CHLOROPLASTIC-RELATED"/>
    <property type="match status" value="1"/>
</dbReference>
<dbReference type="Gene3D" id="3.40.50.720">
    <property type="entry name" value="NAD(P)-binding Rossmann-like Domain"/>
    <property type="match status" value="1"/>
</dbReference>
<dbReference type="EMBL" id="QXED01000001">
    <property type="protein sequence ID" value="RIV26863.1"/>
    <property type="molecule type" value="Genomic_DNA"/>
</dbReference>
<protein>
    <submittedName>
        <fullName evidence="4">SDR family oxidoreductase</fullName>
    </submittedName>
</protein>
<keyword evidence="5" id="KW-1185">Reference proteome</keyword>
<dbReference type="RefSeq" id="WP_119665720.1">
    <property type="nucleotide sequence ID" value="NZ_QXED01000001.1"/>
</dbReference>
<organism evidence="4 5">
    <name type="scientific">Fibrisoma montanum</name>
    <dbReference type="NCBI Taxonomy" id="2305895"/>
    <lineage>
        <taxon>Bacteria</taxon>
        <taxon>Pseudomonadati</taxon>
        <taxon>Bacteroidota</taxon>
        <taxon>Cytophagia</taxon>
        <taxon>Cytophagales</taxon>
        <taxon>Spirosomataceae</taxon>
        <taxon>Fibrisoma</taxon>
    </lineage>
</organism>
<dbReference type="InterPro" id="IPR002347">
    <property type="entry name" value="SDR_fam"/>
</dbReference>